<evidence type="ECO:0000313" key="2">
    <source>
        <dbReference type="Proteomes" id="UP000646911"/>
    </source>
</evidence>
<dbReference type="RefSeq" id="WP_186956440.1">
    <property type="nucleotide sequence ID" value="NZ_JACOFX010000020.1"/>
</dbReference>
<accession>A0ABR6ZH26</accession>
<gene>
    <name evidence="1" type="ORF">H8L47_25185</name>
</gene>
<name>A0ABR6ZH26_9BURK</name>
<proteinExistence type="predicted"/>
<keyword evidence="2" id="KW-1185">Reference proteome</keyword>
<dbReference type="Proteomes" id="UP000646911">
    <property type="component" value="Unassembled WGS sequence"/>
</dbReference>
<evidence type="ECO:0008006" key="3">
    <source>
        <dbReference type="Google" id="ProtNLM"/>
    </source>
</evidence>
<protein>
    <recommendedName>
        <fullName evidence="3">Glycosyl hydrolase</fullName>
    </recommendedName>
</protein>
<reference evidence="1 2" key="1">
    <citation type="submission" date="2020-08" db="EMBL/GenBank/DDBJ databases">
        <title>Novel species isolated from subtropical streams in China.</title>
        <authorList>
            <person name="Lu H."/>
        </authorList>
    </citation>
    <scope>NUCLEOTIDE SEQUENCE [LARGE SCALE GENOMIC DNA]</scope>
    <source>
        <strain evidence="1 2">NL8W</strain>
    </source>
</reference>
<evidence type="ECO:0000313" key="1">
    <source>
        <dbReference type="EMBL" id="MBC3910871.1"/>
    </source>
</evidence>
<organism evidence="1 2">
    <name type="scientific">Undibacterium umbellatum</name>
    <dbReference type="NCBI Taxonomy" id="2762300"/>
    <lineage>
        <taxon>Bacteria</taxon>
        <taxon>Pseudomonadati</taxon>
        <taxon>Pseudomonadota</taxon>
        <taxon>Betaproteobacteria</taxon>
        <taxon>Burkholderiales</taxon>
        <taxon>Oxalobacteraceae</taxon>
        <taxon>Undibacterium</taxon>
    </lineage>
</organism>
<sequence>MRDVEVDKTGAMYVVTFRDIFKSSDHGATWKPLGKTGICIELGGCGQ</sequence>
<dbReference type="EMBL" id="JACOFX010000020">
    <property type="protein sequence ID" value="MBC3910871.1"/>
    <property type="molecule type" value="Genomic_DNA"/>
</dbReference>
<comment type="caution">
    <text evidence="1">The sequence shown here is derived from an EMBL/GenBank/DDBJ whole genome shotgun (WGS) entry which is preliminary data.</text>
</comment>